<evidence type="ECO:0000313" key="4">
    <source>
        <dbReference type="Proteomes" id="UP001164929"/>
    </source>
</evidence>
<dbReference type="AlphaFoldDB" id="A0AAD6PR99"/>
<gene>
    <name evidence="3" type="ORF">NC653_040123</name>
</gene>
<reference evidence="3 4" key="1">
    <citation type="journal article" date="2023" name="Mol. Ecol. Resour.">
        <title>Chromosome-level genome assembly of a triploid poplar Populus alba 'Berolinensis'.</title>
        <authorList>
            <person name="Chen S."/>
            <person name="Yu Y."/>
            <person name="Wang X."/>
            <person name="Wang S."/>
            <person name="Zhang T."/>
            <person name="Zhou Y."/>
            <person name="He R."/>
            <person name="Meng N."/>
            <person name="Wang Y."/>
            <person name="Liu W."/>
            <person name="Liu Z."/>
            <person name="Liu J."/>
            <person name="Guo Q."/>
            <person name="Huang H."/>
            <person name="Sederoff R.R."/>
            <person name="Wang G."/>
            <person name="Qu G."/>
            <person name="Chen S."/>
        </authorList>
    </citation>
    <scope>NUCLEOTIDE SEQUENCE [LARGE SCALE GENOMIC DNA]</scope>
    <source>
        <strain evidence="3">SC-2020</strain>
    </source>
</reference>
<dbReference type="Proteomes" id="UP001164929">
    <property type="component" value="Chromosome 18"/>
</dbReference>
<accession>A0AAD6PR99</accession>
<organism evidence="3 4">
    <name type="scientific">Populus alba x Populus x berolinensis</name>
    <dbReference type="NCBI Taxonomy" id="444605"/>
    <lineage>
        <taxon>Eukaryota</taxon>
        <taxon>Viridiplantae</taxon>
        <taxon>Streptophyta</taxon>
        <taxon>Embryophyta</taxon>
        <taxon>Tracheophyta</taxon>
        <taxon>Spermatophyta</taxon>
        <taxon>Magnoliopsida</taxon>
        <taxon>eudicotyledons</taxon>
        <taxon>Gunneridae</taxon>
        <taxon>Pentapetalae</taxon>
        <taxon>rosids</taxon>
        <taxon>fabids</taxon>
        <taxon>Malpighiales</taxon>
        <taxon>Salicaceae</taxon>
        <taxon>Saliceae</taxon>
        <taxon>Populus</taxon>
    </lineage>
</organism>
<dbReference type="EMBL" id="JAQIZT010000018">
    <property type="protein sequence ID" value="KAJ6958376.1"/>
    <property type="molecule type" value="Genomic_DNA"/>
</dbReference>
<name>A0AAD6PR99_9ROSI</name>
<comment type="caution">
    <text evidence="3">The sequence shown here is derived from an EMBL/GenBank/DDBJ whole genome shotgun (WGS) entry which is preliminary data.</text>
</comment>
<protein>
    <submittedName>
        <fullName evidence="3">Uncharacterized protein</fullName>
    </submittedName>
</protein>
<evidence type="ECO:0000256" key="1">
    <source>
        <dbReference type="SAM" id="MobiDB-lite"/>
    </source>
</evidence>
<feature type="compositionally biased region" description="Basic and acidic residues" evidence="1">
    <location>
        <begin position="139"/>
        <end position="157"/>
    </location>
</feature>
<keyword evidence="2" id="KW-0732">Signal</keyword>
<feature type="region of interest" description="Disordered" evidence="1">
    <location>
        <begin position="139"/>
        <end position="186"/>
    </location>
</feature>
<evidence type="ECO:0000256" key="2">
    <source>
        <dbReference type="SAM" id="SignalP"/>
    </source>
</evidence>
<keyword evidence="4" id="KW-1185">Reference proteome</keyword>
<feature type="chain" id="PRO_5041924984" evidence="2">
    <location>
        <begin position="23"/>
        <end position="339"/>
    </location>
</feature>
<evidence type="ECO:0000313" key="3">
    <source>
        <dbReference type="EMBL" id="KAJ6958376.1"/>
    </source>
</evidence>
<sequence>MISFALINIFSFTIFFHGGVTCIDVDLESITIILFLQPAQCEKCDGLKSDIASLIGKAIEKEIQISALGKLLALKDEEISRLKSQQNPQLREKIAHKDKKLSRLEDQQLLTDTRINKLRADIDFVLKEFDEAVKINEERSDKYSDRSLNKSEKHERLAPTIGIGNRHDDKPQSTTPLIPHTYERSPPYFPTLKGGSSPLMEENIMVAASSSNDEPPSSFSMFNDDSTLPTEENITVAPLSDRTASLTSNSSRTTEQNMKAAAPLSSHDILPPYVPRFHASPTAEGNITVTAPSSDHANGRANGDGKLHIFDHSLYGFHRPPTPYPFYVLKKKNNNNVVK</sequence>
<proteinExistence type="predicted"/>
<feature type="signal peptide" evidence="2">
    <location>
        <begin position="1"/>
        <end position="22"/>
    </location>
</feature>